<evidence type="ECO:0000313" key="2">
    <source>
        <dbReference type="EMBL" id="KAA5822294.1"/>
    </source>
</evidence>
<evidence type="ECO:0000256" key="1">
    <source>
        <dbReference type="SAM" id="Coils"/>
    </source>
</evidence>
<dbReference type="Proteomes" id="UP000315145">
    <property type="component" value="Unassembled WGS sequence"/>
</dbReference>
<evidence type="ECO:0000313" key="5">
    <source>
        <dbReference type="Proteomes" id="UP000322315"/>
    </source>
</evidence>
<feature type="coiled-coil region" evidence="1">
    <location>
        <begin position="198"/>
        <end position="225"/>
    </location>
</feature>
<dbReference type="RefSeq" id="WP_144117434.1">
    <property type="nucleotide sequence ID" value="NZ_JACHGE010000007.1"/>
</dbReference>
<name>A0A5M7B453_9FLAO</name>
<evidence type="ECO:0000313" key="4">
    <source>
        <dbReference type="Proteomes" id="UP000315145"/>
    </source>
</evidence>
<sequence>MPDNFEPIPDDFMNVIFGQVYNKLTNGGNPKMLGPNNAVLWEPVATVIDEEAFDYAFKGFFGSPKTEENDSDERYNELRNISKYSKYAHAEEFARIADQIPSYIPKLTKGGESREFAVFSPEPDHTVSNVYSDIMEFSVVKNSKIDPKVEKKLESLRKQLFKTKKLKNPDFDEEMIEHPEDNPKYIYQSFISPMYVKYLEYEAKYEEAEENLTELQIRVNEGDSEAMTEMNINGRNMIRKRDSALKRWESLGYRGKVDKIMNYIDEIEASNFITIKKRYESELLAAKRTGLGGSNTYFYSAPVPATILENSSGWTKFTFNKSSYDLERRKTAHSWSAKASYFGVFGASTSGKVKNSSSEYNFNDLQMSFRLSKCYVSRPWLGTTFIKSRYWKYSDTGKEAVNNQMVSDGKGGGLMPAIVTELYFVKDLKIGFRKGSSSYKKAEKEIKGGGGFGIGPFRIGAKYEYNDSKVKMSGEKEEQGVESDKILLVGRKVNILDKAPRPLESIKPEDWVEVN</sequence>
<dbReference type="EMBL" id="VWRS01000009">
    <property type="protein sequence ID" value="KAA5822294.1"/>
    <property type="molecule type" value="Genomic_DNA"/>
</dbReference>
<dbReference type="AlphaFoldDB" id="A0A5M7B453"/>
<proteinExistence type="predicted"/>
<organism evidence="2 5">
    <name type="scientific">Algibacter amylolyticus</name>
    <dbReference type="NCBI Taxonomy" id="1608400"/>
    <lineage>
        <taxon>Bacteria</taxon>
        <taxon>Pseudomonadati</taxon>
        <taxon>Bacteroidota</taxon>
        <taxon>Flavobacteriia</taxon>
        <taxon>Flavobacteriales</taxon>
        <taxon>Flavobacteriaceae</taxon>
        <taxon>Algibacter</taxon>
    </lineage>
</organism>
<evidence type="ECO:0000313" key="3">
    <source>
        <dbReference type="EMBL" id="TSJ73444.1"/>
    </source>
</evidence>
<reference evidence="2 5" key="1">
    <citation type="journal article" date="2015" name="Int. J. Syst. Evol. Microbiol.">
        <title>Algibacter amylolyticus sp. nov., isolated from intertidal sediment.</title>
        <authorList>
            <person name="Zhang D.C."/>
            <person name="Wu J."/>
            <person name="Neuner K."/>
            <person name="Yao J."/>
            <person name="Margesin R."/>
        </authorList>
    </citation>
    <scope>NUCLEOTIDE SEQUENCE [LARGE SCALE GENOMIC DNA]</scope>
    <source>
        <strain evidence="2 5">RU-4-M-4</strain>
    </source>
</reference>
<reference evidence="2" key="3">
    <citation type="submission" date="2019-09" db="EMBL/GenBank/DDBJ databases">
        <authorList>
            <person name="Zhang D.-C."/>
        </authorList>
    </citation>
    <scope>NUCLEOTIDE SEQUENCE</scope>
    <source>
        <strain evidence="2">RU-4-M-4</strain>
    </source>
</reference>
<keyword evidence="4" id="KW-1185">Reference proteome</keyword>
<dbReference type="OrthoDB" id="1110562at2"/>
<dbReference type="EMBL" id="VMBF01000009">
    <property type="protein sequence ID" value="TSJ73444.1"/>
    <property type="molecule type" value="Genomic_DNA"/>
</dbReference>
<keyword evidence="1" id="KW-0175">Coiled coil</keyword>
<gene>
    <name evidence="2" type="ORF">F2B50_14165</name>
    <name evidence="3" type="ORF">FPF71_14165</name>
</gene>
<dbReference type="Proteomes" id="UP000322315">
    <property type="component" value="Unassembled WGS sequence"/>
</dbReference>
<reference evidence="3 4" key="2">
    <citation type="submission" date="2019-07" db="EMBL/GenBank/DDBJ databases">
        <title>Algibacter marinivivus sp. nov., isolated from the surface of a marine red alga.</title>
        <authorList>
            <person name="Zhong X."/>
            <person name="Xu W."/>
            <person name="Zhang Y."/>
            <person name="Zhang Q."/>
            <person name="Du Z."/>
        </authorList>
    </citation>
    <scope>NUCLEOTIDE SEQUENCE [LARGE SCALE GENOMIC DNA]</scope>
    <source>
        <strain evidence="3 4">RU-4-M-4</strain>
    </source>
</reference>
<comment type="caution">
    <text evidence="2">The sequence shown here is derived from an EMBL/GenBank/DDBJ whole genome shotgun (WGS) entry which is preliminary data.</text>
</comment>
<protein>
    <submittedName>
        <fullName evidence="2">Uncharacterized protein</fullName>
    </submittedName>
</protein>
<accession>A0A5M7B453</accession>